<dbReference type="EMBL" id="CP048659">
    <property type="protein sequence ID" value="QOW46973.1"/>
    <property type="molecule type" value="Genomic_DNA"/>
</dbReference>
<keyword evidence="5" id="KW-1185">Reference proteome</keyword>
<dbReference type="Pfam" id="PF08681">
    <property type="entry name" value="TacA1"/>
    <property type="match status" value="1"/>
</dbReference>
<dbReference type="InterPro" id="IPR014795">
    <property type="entry name" value="TacA_1-like"/>
</dbReference>
<dbReference type="Gene3D" id="1.20.5.780">
    <property type="entry name" value="Single helix bin"/>
    <property type="match status" value="1"/>
</dbReference>
<keyword evidence="1" id="KW-1277">Toxin-antitoxin system</keyword>
<reference evidence="3 5" key="1">
    <citation type="submission" date="2020-02" db="EMBL/GenBank/DDBJ databases">
        <title>Tigecycline-resistant Acinetobacter species from pigs and migratory birds.</title>
        <authorList>
            <person name="Chen C."/>
            <person name="Sun J."/>
            <person name="Liao X.-P."/>
            <person name="Liu Y.-H."/>
        </authorList>
    </citation>
    <scope>NUCLEOTIDE SEQUENCE [LARGE SCALE GENOMIC DNA]</scope>
    <source>
        <strain evidence="3 5">YH12207_T</strain>
    </source>
</reference>
<proteinExistence type="inferred from homology"/>
<comment type="similarity">
    <text evidence="2">Belongs to the TacA antitoxin family.</text>
</comment>
<evidence type="ECO:0000313" key="3">
    <source>
        <dbReference type="EMBL" id="QOW46973.1"/>
    </source>
</evidence>
<gene>
    <name evidence="3" type="ORF">G0028_14335</name>
    <name evidence="4" type="ORF">G0028_17210</name>
</gene>
<dbReference type="Proteomes" id="UP000593966">
    <property type="component" value="Chromosome"/>
</dbReference>
<evidence type="ECO:0000256" key="2">
    <source>
        <dbReference type="ARBA" id="ARBA00049988"/>
    </source>
</evidence>
<protein>
    <submittedName>
        <fullName evidence="3">DUF1778 domain-containing protein</fullName>
    </submittedName>
</protein>
<name>A0A7S6VY28_9GAMM</name>
<evidence type="ECO:0000313" key="5">
    <source>
        <dbReference type="Proteomes" id="UP000593966"/>
    </source>
</evidence>
<dbReference type="AlphaFoldDB" id="A0A7S6VY28"/>
<evidence type="ECO:0000313" key="4">
    <source>
        <dbReference type="EMBL" id="QOW47481.1"/>
    </source>
</evidence>
<dbReference type="InterPro" id="IPR010985">
    <property type="entry name" value="Ribbon_hlx_hlx"/>
</dbReference>
<dbReference type="EMBL" id="CP048659">
    <property type="protein sequence ID" value="QOW47481.1"/>
    <property type="molecule type" value="Genomic_DNA"/>
</dbReference>
<accession>A0A7S6VY28</accession>
<dbReference type="SUPFAM" id="SSF47598">
    <property type="entry name" value="Ribbon-helix-helix"/>
    <property type="match status" value="1"/>
</dbReference>
<organism evidence="3 5">
    <name type="scientific">Acinetobacter piscicola</name>
    <dbReference type="NCBI Taxonomy" id="2006115"/>
    <lineage>
        <taxon>Bacteria</taxon>
        <taxon>Pseudomonadati</taxon>
        <taxon>Pseudomonadota</taxon>
        <taxon>Gammaproteobacteria</taxon>
        <taxon>Moraxellales</taxon>
        <taxon>Moraxellaceae</taxon>
        <taxon>Acinetobacter</taxon>
    </lineage>
</organism>
<evidence type="ECO:0000256" key="1">
    <source>
        <dbReference type="ARBA" id="ARBA00022649"/>
    </source>
</evidence>
<sequence>MTNNESIEIHLDAETKQFAEQAAIVLDYPTLSDFFIYLIQNHAPQILHEHTHIQLSHTQFKQFIEACRTQNTVPARLKQAAQLLDKQNF</sequence>
<dbReference type="GO" id="GO:0006355">
    <property type="term" value="P:regulation of DNA-templated transcription"/>
    <property type="evidence" value="ECO:0007669"/>
    <property type="project" value="InterPro"/>
</dbReference>